<keyword evidence="3" id="KW-0202">Cytokine</keyword>
<name>H0XS89_OTOGA</name>
<dbReference type="FunFam" id="2.10.90.10:FF:000001">
    <property type="entry name" value="Bone morphogenetic protein 4"/>
    <property type="match status" value="1"/>
</dbReference>
<evidence type="ECO:0000256" key="8">
    <source>
        <dbReference type="ARBA" id="ARBA00023180"/>
    </source>
</evidence>
<dbReference type="GO" id="GO:0005125">
    <property type="term" value="F:cytokine activity"/>
    <property type="evidence" value="ECO:0007669"/>
    <property type="project" value="UniProtKB-KW"/>
</dbReference>
<keyword evidence="6 10" id="KW-0339">Growth factor</keyword>
<dbReference type="eggNOG" id="KOG3900">
    <property type="taxonomic scope" value="Eukaryota"/>
</dbReference>
<dbReference type="GO" id="GO:0002021">
    <property type="term" value="P:response to dietary excess"/>
    <property type="evidence" value="ECO:0007669"/>
    <property type="project" value="Ensembl"/>
</dbReference>
<keyword evidence="7" id="KW-1015">Disulfide bond</keyword>
<dbReference type="FunFam" id="2.60.120.970:FF:000020">
    <property type="entry name" value="growth/differentiation factor 3"/>
    <property type="match status" value="1"/>
</dbReference>
<dbReference type="GO" id="GO:0030903">
    <property type="term" value="P:notochord development"/>
    <property type="evidence" value="ECO:0007669"/>
    <property type="project" value="Ensembl"/>
</dbReference>
<keyword evidence="5 11" id="KW-0732">Signal</keyword>
<dbReference type="GO" id="GO:0045605">
    <property type="term" value="P:negative regulation of epidermal cell differentiation"/>
    <property type="evidence" value="ECO:0007669"/>
    <property type="project" value="Ensembl"/>
</dbReference>
<dbReference type="InterPro" id="IPR029034">
    <property type="entry name" value="Cystine-knot_cytokine"/>
</dbReference>
<dbReference type="GO" id="GO:0001654">
    <property type="term" value="P:eye development"/>
    <property type="evidence" value="ECO:0007669"/>
    <property type="project" value="Ensembl"/>
</dbReference>
<dbReference type="InterPro" id="IPR001839">
    <property type="entry name" value="TGF-b_C"/>
</dbReference>
<evidence type="ECO:0000313" key="13">
    <source>
        <dbReference type="Ensembl" id="ENSOGAP00000018981.1"/>
    </source>
</evidence>
<dbReference type="Ensembl" id="ENSOGAT00000034608.1">
    <property type="protein sequence ID" value="ENSOGAP00000018981.1"/>
    <property type="gene ID" value="ENSOGAG00000012886.2"/>
</dbReference>
<keyword evidence="8" id="KW-0325">Glycoprotein</keyword>
<dbReference type="PANTHER" id="PTHR11848:SF38">
    <property type="entry name" value="GROWTH_DIFFERENTIATION FACTOR 3"/>
    <property type="match status" value="1"/>
</dbReference>
<dbReference type="GO" id="GO:0048859">
    <property type="term" value="P:formation of anatomical boundary"/>
    <property type="evidence" value="ECO:0007669"/>
    <property type="project" value="Ensembl"/>
</dbReference>
<dbReference type="AlphaFoldDB" id="H0XS89"/>
<reference evidence="13" key="2">
    <citation type="submission" date="2025-08" db="UniProtKB">
        <authorList>
            <consortium name="Ensembl"/>
        </authorList>
    </citation>
    <scope>IDENTIFICATION</scope>
</reference>
<dbReference type="GO" id="GO:0001501">
    <property type="term" value="P:skeletal system development"/>
    <property type="evidence" value="ECO:0007669"/>
    <property type="project" value="Ensembl"/>
</dbReference>
<evidence type="ECO:0000256" key="1">
    <source>
        <dbReference type="ARBA" id="ARBA00004613"/>
    </source>
</evidence>
<evidence type="ECO:0000256" key="11">
    <source>
        <dbReference type="SAM" id="SignalP"/>
    </source>
</evidence>
<dbReference type="PROSITE" id="PS00250">
    <property type="entry name" value="TGF_BETA_1"/>
    <property type="match status" value="1"/>
</dbReference>
<dbReference type="CDD" id="cd13764">
    <property type="entry name" value="TGF_beta_GDF1_3_like"/>
    <property type="match status" value="1"/>
</dbReference>
<dbReference type="InterPro" id="IPR015615">
    <property type="entry name" value="TGF-beta-rel"/>
</dbReference>
<evidence type="ECO:0000313" key="14">
    <source>
        <dbReference type="Proteomes" id="UP000005225"/>
    </source>
</evidence>
<protein>
    <recommendedName>
        <fullName evidence="9">Growth/differentiation factor 3</fullName>
    </recommendedName>
</protein>
<dbReference type="GO" id="GO:0005737">
    <property type="term" value="C:cytoplasm"/>
    <property type="evidence" value="ECO:0007669"/>
    <property type="project" value="Ensembl"/>
</dbReference>
<dbReference type="GO" id="GO:0090009">
    <property type="term" value="P:primitive streak formation"/>
    <property type="evidence" value="ECO:0007669"/>
    <property type="project" value="Ensembl"/>
</dbReference>
<evidence type="ECO:0000256" key="4">
    <source>
        <dbReference type="ARBA" id="ARBA00022525"/>
    </source>
</evidence>
<dbReference type="GO" id="GO:0019901">
    <property type="term" value="F:protein kinase binding"/>
    <property type="evidence" value="ECO:0007669"/>
    <property type="project" value="Ensembl"/>
</dbReference>
<feature type="chain" id="PRO_5003546021" description="Growth/differentiation factor 3" evidence="11">
    <location>
        <begin position="20"/>
        <end position="366"/>
    </location>
</feature>
<dbReference type="GO" id="GO:0010453">
    <property type="term" value="P:regulation of cell fate commitment"/>
    <property type="evidence" value="ECO:0007669"/>
    <property type="project" value="Ensembl"/>
</dbReference>
<dbReference type="Gene3D" id="2.10.90.10">
    <property type="entry name" value="Cystine-knot cytokines"/>
    <property type="match status" value="1"/>
</dbReference>
<dbReference type="STRING" id="30611.ENSOGAP00000018981"/>
<proteinExistence type="inferred from homology"/>
<evidence type="ECO:0000256" key="5">
    <source>
        <dbReference type="ARBA" id="ARBA00022729"/>
    </source>
</evidence>
<dbReference type="GO" id="GO:0005615">
    <property type="term" value="C:extracellular space"/>
    <property type="evidence" value="ECO:0007669"/>
    <property type="project" value="UniProtKB-KW"/>
</dbReference>
<dbReference type="GeneTree" id="ENSGT00940000162534"/>
<evidence type="ECO:0000256" key="9">
    <source>
        <dbReference type="ARBA" id="ARBA00072966"/>
    </source>
</evidence>
<dbReference type="Pfam" id="PF00019">
    <property type="entry name" value="TGF_beta"/>
    <property type="match status" value="1"/>
</dbReference>
<comment type="similarity">
    <text evidence="2 10">Belongs to the TGF-beta family.</text>
</comment>
<dbReference type="InterPro" id="IPR017948">
    <property type="entry name" value="TGFb_CS"/>
</dbReference>
<dbReference type="GO" id="GO:0032525">
    <property type="term" value="P:somite rostral/caudal axis specification"/>
    <property type="evidence" value="ECO:0007669"/>
    <property type="project" value="Ensembl"/>
</dbReference>
<reference evidence="14" key="1">
    <citation type="submission" date="2011-03" db="EMBL/GenBank/DDBJ databases">
        <title>Version 3 of the genome sequence of Otolemur garnettii (Bushbaby).</title>
        <authorList>
            <consortium name="The Broad Institute Genome Sequencing Platform"/>
            <person name="Di Palma F."/>
            <person name="Johnson J."/>
            <person name="Lander E.S."/>
            <person name="Lindblad-Toh K."/>
            <person name="Jaffe D.B."/>
            <person name="Gnerre S."/>
            <person name="MacCallum I."/>
            <person name="Przybylski D."/>
            <person name="Ribeiro F.J."/>
            <person name="Burton J.N."/>
            <person name="Walker B.J."/>
            <person name="Sharpe T."/>
            <person name="Hall G."/>
        </authorList>
    </citation>
    <scope>NUCLEOTIDE SEQUENCE [LARGE SCALE GENOMIC DNA]</scope>
</reference>
<evidence type="ECO:0000256" key="6">
    <source>
        <dbReference type="ARBA" id="ARBA00023030"/>
    </source>
</evidence>
<keyword evidence="4" id="KW-0964">Secreted</keyword>
<dbReference type="EMBL" id="AAQR03127597">
    <property type="status" value="NOT_ANNOTATED_CDS"/>
    <property type="molecule type" value="Genomic_DNA"/>
</dbReference>
<dbReference type="GO" id="GO:0008083">
    <property type="term" value="F:growth factor activity"/>
    <property type="evidence" value="ECO:0007669"/>
    <property type="project" value="UniProtKB-KW"/>
</dbReference>
<feature type="signal peptide" evidence="11">
    <location>
        <begin position="1"/>
        <end position="19"/>
    </location>
</feature>
<evidence type="ECO:0000256" key="7">
    <source>
        <dbReference type="ARBA" id="ARBA00023157"/>
    </source>
</evidence>
<accession>H0XS89</accession>
<dbReference type="GO" id="GO:0001701">
    <property type="term" value="P:in utero embryonic development"/>
    <property type="evidence" value="ECO:0007669"/>
    <property type="project" value="Ensembl"/>
</dbReference>
<dbReference type="Proteomes" id="UP000005225">
    <property type="component" value="Unassembled WGS sequence"/>
</dbReference>
<dbReference type="GO" id="GO:0045662">
    <property type="term" value="P:negative regulation of myoblast differentiation"/>
    <property type="evidence" value="ECO:0007669"/>
    <property type="project" value="Ensembl"/>
</dbReference>
<dbReference type="GO" id="GO:0007492">
    <property type="term" value="P:endoderm development"/>
    <property type="evidence" value="ECO:0007669"/>
    <property type="project" value="Ensembl"/>
</dbReference>
<evidence type="ECO:0000256" key="2">
    <source>
        <dbReference type="ARBA" id="ARBA00006656"/>
    </source>
</evidence>
<dbReference type="InParanoid" id="H0XS89"/>
<dbReference type="FunCoup" id="H0XS89">
    <property type="interactions" value="280"/>
</dbReference>
<comment type="subcellular location">
    <subcellularLocation>
        <location evidence="1">Secreted</location>
    </subcellularLocation>
</comment>
<reference evidence="13" key="3">
    <citation type="submission" date="2025-09" db="UniProtKB">
        <authorList>
            <consortium name="Ensembl"/>
        </authorList>
    </citation>
    <scope>IDENTIFICATION</scope>
</reference>
<dbReference type="PANTHER" id="PTHR11848">
    <property type="entry name" value="TGF-BETA FAMILY"/>
    <property type="match status" value="1"/>
</dbReference>
<keyword evidence="14" id="KW-1185">Reference proteome</keyword>
<dbReference type="SMART" id="SM00204">
    <property type="entry name" value="TGFB"/>
    <property type="match status" value="1"/>
</dbReference>
<dbReference type="GO" id="GO:0030514">
    <property type="term" value="P:negative regulation of BMP signaling pathway"/>
    <property type="evidence" value="ECO:0007669"/>
    <property type="project" value="Ensembl"/>
</dbReference>
<evidence type="ECO:0000259" key="12">
    <source>
        <dbReference type="PROSITE" id="PS51362"/>
    </source>
</evidence>
<evidence type="ECO:0000256" key="3">
    <source>
        <dbReference type="ARBA" id="ARBA00022514"/>
    </source>
</evidence>
<dbReference type="SUPFAM" id="SSF57501">
    <property type="entry name" value="Cystine-knot cytokines"/>
    <property type="match status" value="1"/>
</dbReference>
<dbReference type="PRINTS" id="PR00669">
    <property type="entry name" value="INHIBINA"/>
</dbReference>
<feature type="domain" description="TGF-beta family profile" evidence="12">
    <location>
        <begin position="249"/>
        <end position="366"/>
    </location>
</feature>
<dbReference type="OMA" id="LDVAKDW"/>
<dbReference type="GO" id="GO:0007498">
    <property type="term" value="P:mesoderm development"/>
    <property type="evidence" value="ECO:0007669"/>
    <property type="project" value="Ensembl"/>
</dbReference>
<sequence>MLPYLPVLAVGYLLSLTLSQTFQFQEYVFLQFLGLDKVPSPQKFQPVPYILKKIFQDQEAAATTGVPQDLCYIKELGVPGNILRLFPDQGKFLVMYHFYISSSPCLQKLLYFNLSAIKEKEQLTMAQLVLDLGPNSYYNLGPELELALFLVQKPLVWGQSIPKPGKMFALQSVPWPQGVIHFNLLTVAKDGNNNSRKNLGLFLEILVKDDRDSEVNFQLEDTCARLRRSFHASLLVVTLNTEQCLPSSRKRRAAISTRKTSCKKLCHRHQLFINFQDLGWHKWIIAPKGFMANYCHGDCPFSLTTSLNSSNYAFMQALMHAVNPEIPQAVCIPTKLSPISMLYQDNNDNVILRHYEDMVVDECGCG</sequence>
<gene>
    <name evidence="13" type="primary">GDF3</name>
</gene>
<dbReference type="GO" id="GO:0045600">
    <property type="term" value="P:positive regulation of fat cell differentiation"/>
    <property type="evidence" value="ECO:0007669"/>
    <property type="project" value="Ensembl"/>
</dbReference>
<organism evidence="13 14">
    <name type="scientific">Otolemur garnettii</name>
    <name type="common">Small-eared galago</name>
    <name type="synonym">Garnett's greater bushbaby</name>
    <dbReference type="NCBI Taxonomy" id="30611"/>
    <lineage>
        <taxon>Eukaryota</taxon>
        <taxon>Metazoa</taxon>
        <taxon>Chordata</taxon>
        <taxon>Craniata</taxon>
        <taxon>Vertebrata</taxon>
        <taxon>Euteleostomi</taxon>
        <taxon>Mammalia</taxon>
        <taxon>Eutheria</taxon>
        <taxon>Euarchontoglires</taxon>
        <taxon>Primates</taxon>
        <taxon>Strepsirrhini</taxon>
        <taxon>Lorisiformes</taxon>
        <taxon>Galagidae</taxon>
        <taxon>Otolemur</taxon>
    </lineage>
</organism>
<evidence type="ECO:0000256" key="10">
    <source>
        <dbReference type="RuleBase" id="RU000354"/>
    </source>
</evidence>
<dbReference type="PROSITE" id="PS51362">
    <property type="entry name" value="TGF_BETA_2"/>
    <property type="match status" value="1"/>
</dbReference>